<dbReference type="GO" id="GO:0030488">
    <property type="term" value="P:tRNA methylation"/>
    <property type="evidence" value="ECO:0007669"/>
    <property type="project" value="InterPro"/>
</dbReference>
<evidence type="ECO:0000313" key="7">
    <source>
        <dbReference type="EMBL" id="QSL66075.1"/>
    </source>
</evidence>
<sequence length="325" mass="37968">MVTSGNGGDLEVIIDEKNPAKEVILPNSSIFLKLPSNLLKFITIKENTIINLGKFGTFCTDDIIGHPYGFTYEISNQKLKIIKSNRIHEIEDEIANNKDTIDDSFNQLLTYDEIMYLKQDKDLSGQDIVNKIIISHKTYDQKTEYAKDKYIRKKIKKYQKGFTTLFPTIWEISEYILTKDFSKIMDLRAEIIAYILNLGNVQPGGKYIVVDETSGLLVASILERMDRIGQIMYIHTNEHPNLNNCKYFGQDYIPDKLIEKDVLLTLNWLNVINRNQEIELENKDINTMKTKHIEKYFKKKKVHERLKRNIQFLNNGEFDGYIFYL</sequence>
<dbReference type="GO" id="GO:0031515">
    <property type="term" value="C:tRNA (m1A) methyltransferase complex"/>
    <property type="evidence" value="ECO:0007669"/>
    <property type="project" value="InterPro"/>
</dbReference>
<dbReference type="Proteomes" id="UP000663699">
    <property type="component" value="Chromosome 9"/>
</dbReference>
<dbReference type="InterPro" id="IPR017423">
    <property type="entry name" value="TRM6"/>
</dbReference>
<evidence type="ECO:0000313" key="8">
    <source>
        <dbReference type="Proteomes" id="UP000663699"/>
    </source>
</evidence>
<dbReference type="OrthoDB" id="10254665at2759"/>
<dbReference type="PANTHER" id="PTHR12945">
    <property type="entry name" value="TRANSLATION INITIATION FACTOR EIF3-RELATED"/>
    <property type="match status" value="1"/>
</dbReference>
<gene>
    <name evidence="7" type="ORF">MERGE_003213</name>
</gene>
<comment type="subcellular location">
    <subcellularLocation>
        <location evidence="1">Nucleus</location>
    </subcellularLocation>
</comment>
<dbReference type="PANTHER" id="PTHR12945:SF0">
    <property type="entry name" value="TRNA (ADENINE(58)-N(1))-METHYLTRANSFERASE NON-CATALYTIC SUBUNIT TRM6"/>
    <property type="match status" value="1"/>
</dbReference>
<dbReference type="AlphaFoldDB" id="A0A899G0D5"/>
<dbReference type="Gene3D" id="3.10.330.20">
    <property type="match status" value="1"/>
</dbReference>
<dbReference type="GO" id="GO:0005634">
    <property type="term" value="C:nucleus"/>
    <property type="evidence" value="ECO:0007669"/>
    <property type="project" value="UniProtKB-SubCell"/>
</dbReference>
<evidence type="ECO:0000256" key="2">
    <source>
        <dbReference type="ARBA" id="ARBA00008320"/>
    </source>
</evidence>
<protein>
    <recommendedName>
        <fullName evidence="3">tRNA (adenine(58)-N(1))-methyltransferase non-catalytic subunit TRM6</fullName>
    </recommendedName>
    <alternativeName>
        <fullName evidence="6">tRNA(m1A58)-methyltransferase subunit TRM6</fullName>
    </alternativeName>
</protein>
<keyword evidence="8" id="KW-1185">Reference proteome</keyword>
<evidence type="ECO:0000256" key="4">
    <source>
        <dbReference type="ARBA" id="ARBA00022694"/>
    </source>
</evidence>
<dbReference type="EMBL" id="CP054540">
    <property type="protein sequence ID" value="QSL66075.1"/>
    <property type="molecule type" value="Genomic_DNA"/>
</dbReference>
<evidence type="ECO:0000256" key="6">
    <source>
        <dbReference type="ARBA" id="ARBA00032319"/>
    </source>
</evidence>
<keyword evidence="5" id="KW-0539">Nucleus</keyword>
<evidence type="ECO:0000256" key="3">
    <source>
        <dbReference type="ARBA" id="ARBA00021704"/>
    </source>
</evidence>
<evidence type="ECO:0000256" key="5">
    <source>
        <dbReference type="ARBA" id="ARBA00023242"/>
    </source>
</evidence>
<evidence type="ECO:0000256" key="1">
    <source>
        <dbReference type="ARBA" id="ARBA00004123"/>
    </source>
</evidence>
<proteinExistence type="inferred from homology"/>
<name>A0A899G0D5_9ASCO</name>
<dbReference type="Pfam" id="PF04189">
    <property type="entry name" value="Gcd10p"/>
    <property type="match status" value="1"/>
</dbReference>
<accession>A0A899G0D5</accession>
<organism evidence="7 8">
    <name type="scientific">Pneumocystis wakefieldiae</name>
    <dbReference type="NCBI Taxonomy" id="38082"/>
    <lineage>
        <taxon>Eukaryota</taxon>
        <taxon>Fungi</taxon>
        <taxon>Dikarya</taxon>
        <taxon>Ascomycota</taxon>
        <taxon>Taphrinomycotina</taxon>
        <taxon>Pneumocystomycetes</taxon>
        <taxon>Pneumocystaceae</taxon>
        <taxon>Pneumocystis</taxon>
    </lineage>
</organism>
<comment type="similarity">
    <text evidence="2">Belongs to the TRM6/GCD10 family.</text>
</comment>
<reference evidence="7" key="1">
    <citation type="submission" date="2020-06" db="EMBL/GenBank/DDBJ databases">
        <title>Genomes of multiple members of Pneumocystis genus reveal paths to human pathogen Pneumocystis jirovecii.</title>
        <authorList>
            <person name="Cisse O.H."/>
            <person name="Ma L."/>
            <person name="Dekker J."/>
            <person name="Khil P."/>
            <person name="Jo J."/>
            <person name="Brenchley J."/>
            <person name="Blair R."/>
            <person name="Pahar B."/>
            <person name="Chabe M."/>
            <person name="Van Rompay K.A."/>
            <person name="Keesler R."/>
            <person name="Sukura A."/>
            <person name="Hirsch V."/>
            <person name="Kutty G."/>
            <person name="Liu Y."/>
            <person name="Peng L."/>
            <person name="Chen J."/>
            <person name="Song J."/>
            <person name="Weissenbacher-Lang C."/>
            <person name="Xu J."/>
            <person name="Upham N.S."/>
            <person name="Stajich J.E."/>
            <person name="Cuomo C.A."/>
            <person name="Cushion M.T."/>
            <person name="Kovacs J.A."/>
        </authorList>
    </citation>
    <scope>NUCLEOTIDE SEQUENCE</scope>
    <source>
        <strain evidence="7">2A</strain>
    </source>
</reference>
<keyword evidence="4" id="KW-0819">tRNA processing</keyword>